<dbReference type="PANTHER" id="PTHR38442:SF1">
    <property type="entry name" value="INNER MEMBRANE PROTEIN"/>
    <property type="match status" value="1"/>
</dbReference>
<name>A0A7X5N599_XANPE</name>
<feature type="non-terminal residue" evidence="1">
    <location>
        <position position="1"/>
    </location>
</feature>
<feature type="non-terminal residue" evidence="1">
    <location>
        <position position="76"/>
    </location>
</feature>
<evidence type="ECO:0000313" key="2">
    <source>
        <dbReference type="Proteomes" id="UP000471082"/>
    </source>
</evidence>
<dbReference type="PANTHER" id="PTHR38442">
    <property type="entry name" value="INNER MEMBRANE PROTEIN-RELATED"/>
    <property type="match status" value="1"/>
</dbReference>
<evidence type="ECO:0000313" key="1">
    <source>
        <dbReference type="EMBL" id="NEL81688.1"/>
    </source>
</evidence>
<protein>
    <submittedName>
        <fullName evidence="1">DUF445 family protein</fullName>
    </submittedName>
</protein>
<sequence length="76" mass="8844">QMARSWMLQALELLDEAAVRRAIQRFVVDRLRKWNAAATVGDVMALLTTDGRHQKLLDEVLLRLGEWLDQEQVKTR</sequence>
<dbReference type="EMBL" id="JAAGYU010002856">
    <property type="protein sequence ID" value="NEL81688.1"/>
    <property type="molecule type" value="Genomic_DNA"/>
</dbReference>
<dbReference type="GO" id="GO:0005886">
    <property type="term" value="C:plasma membrane"/>
    <property type="evidence" value="ECO:0007669"/>
    <property type="project" value="TreeGrafter"/>
</dbReference>
<dbReference type="AlphaFoldDB" id="A0A7X5N599"/>
<comment type="caution">
    <text evidence="1">The sequence shown here is derived from an EMBL/GenBank/DDBJ whole genome shotgun (WGS) entry which is preliminary data.</text>
</comment>
<organism evidence="1 2">
    <name type="scientific">Xanthomonas perforans</name>
    <dbReference type="NCBI Taxonomy" id="442694"/>
    <lineage>
        <taxon>Bacteria</taxon>
        <taxon>Pseudomonadati</taxon>
        <taxon>Pseudomonadota</taxon>
        <taxon>Gammaproteobacteria</taxon>
        <taxon>Lysobacterales</taxon>
        <taxon>Lysobacteraceae</taxon>
        <taxon>Xanthomonas</taxon>
    </lineage>
</organism>
<proteinExistence type="predicted"/>
<dbReference type="Proteomes" id="UP000471082">
    <property type="component" value="Unassembled WGS sequence"/>
</dbReference>
<gene>
    <name evidence="1" type="ORF">G3W61_36070</name>
</gene>
<dbReference type="Pfam" id="PF04286">
    <property type="entry name" value="DUF445"/>
    <property type="match status" value="1"/>
</dbReference>
<accession>A0A7X5N599</accession>
<reference evidence="1 2" key="1">
    <citation type="submission" date="2019-11" db="EMBL/GenBank/DDBJ databases">
        <title>Genome-resolved metagenomics to study the prevalence of co-infection and intraspecific heterogeneity among plant pathogen metapopulations.</title>
        <authorList>
            <person name="Newberry E."/>
            <person name="Bhandari R."/>
            <person name="Kemble J."/>
            <person name="Sikora E."/>
            <person name="Potnis N."/>
        </authorList>
    </citation>
    <scope>NUCLEOTIDE SEQUENCE [LARGE SCALE GENOMIC DNA]</scope>
    <source>
        <strain evidence="1">Xp_Tom_Tuscaloosa_18b</strain>
    </source>
</reference>
<dbReference type="InterPro" id="IPR007383">
    <property type="entry name" value="DUF445"/>
</dbReference>